<evidence type="ECO:0000313" key="3">
    <source>
        <dbReference type="Proteomes" id="UP000002219"/>
    </source>
</evidence>
<protein>
    <recommendedName>
        <fullName evidence="4">DUF3592 domain-containing protein</fullName>
    </recommendedName>
</protein>
<dbReference type="GeneID" id="91484659"/>
<organism evidence="2 3">
    <name type="scientific">Nocardiopsis dassonvillei (strain ATCC 23218 / DSM 43111 / CIP 107115 / JCM 7437 / KCTC 9190 / NBRC 14626 / NCTC 10488 / NRRL B-5397 / IMRU 509)</name>
    <name type="common">Actinomadura dassonvillei</name>
    <dbReference type="NCBI Taxonomy" id="446468"/>
    <lineage>
        <taxon>Bacteria</taxon>
        <taxon>Bacillati</taxon>
        <taxon>Actinomycetota</taxon>
        <taxon>Actinomycetes</taxon>
        <taxon>Streptosporangiales</taxon>
        <taxon>Nocardiopsidaceae</taxon>
        <taxon>Nocardiopsis</taxon>
    </lineage>
</organism>
<keyword evidence="1" id="KW-0812">Transmembrane</keyword>
<keyword evidence="1" id="KW-1133">Transmembrane helix</keyword>
<evidence type="ECO:0000256" key="1">
    <source>
        <dbReference type="SAM" id="Phobius"/>
    </source>
</evidence>
<dbReference type="RefSeq" id="WP_013153104.1">
    <property type="nucleotide sequence ID" value="NC_014210.1"/>
</dbReference>
<dbReference type="Proteomes" id="UP000002219">
    <property type="component" value="Chromosome 1"/>
</dbReference>
<name>D7B7C5_NOCDD</name>
<dbReference type="EMBL" id="CP002040">
    <property type="protein sequence ID" value="ADH67497.1"/>
    <property type="molecule type" value="Genomic_DNA"/>
</dbReference>
<dbReference type="HOGENOM" id="CLU_885170_0_0_11"/>
<keyword evidence="3" id="KW-1185">Reference proteome</keyword>
<feature type="transmembrane region" description="Helical" evidence="1">
    <location>
        <begin position="172"/>
        <end position="192"/>
    </location>
</feature>
<dbReference type="KEGG" id="nda:Ndas_2071"/>
<keyword evidence="1" id="KW-0472">Membrane</keyword>
<sequence length="314" mass="33325">MDPQGLLALLILALFSVYSVHSGSKDLSAALRVRRDARLLDRTGVRVRGVVTSVHPLTRSPHGHTVTVAFRDADGREREAVDTSGLGGYLVREGTPVELLHSADDPRLVRVESAALPGSASEHYPVRLGHRPGGAKAIAAALLTMLAVPVFTAVVVTLSLAGGNGGGLLRYLPFLFTVVGLGMLLSATVSAVRDRAGGRGYTGEADGTVTDSWREASNATVNRRRVYTHPFTVHFSAGDGREVHRRYRRSSTSYRPVAGQSARVRYDPGAPARFSVPEAHRWGCGPGAVMVVVGLGFVLIGTFVGLMLLLSGSL</sequence>
<gene>
    <name evidence="2" type="ordered locus">Ndas_2071</name>
</gene>
<dbReference type="AlphaFoldDB" id="D7B7C5"/>
<accession>D7B7C5</accession>
<dbReference type="OrthoDB" id="3427907at2"/>
<evidence type="ECO:0008006" key="4">
    <source>
        <dbReference type="Google" id="ProtNLM"/>
    </source>
</evidence>
<feature type="transmembrane region" description="Helical" evidence="1">
    <location>
        <begin position="287"/>
        <end position="310"/>
    </location>
</feature>
<feature type="transmembrane region" description="Helical" evidence="1">
    <location>
        <begin position="137"/>
        <end position="160"/>
    </location>
</feature>
<evidence type="ECO:0000313" key="2">
    <source>
        <dbReference type="EMBL" id="ADH67497.1"/>
    </source>
</evidence>
<reference evidence="2 3" key="1">
    <citation type="journal article" date="2010" name="Stand. Genomic Sci.">
        <title>Complete genome sequence of Nocardiopsis dassonvillei type strain (IMRU 509).</title>
        <authorList>
            <person name="Sun H."/>
            <person name="Lapidus A."/>
            <person name="Nolan M."/>
            <person name="Lucas S."/>
            <person name="Del Rio T.G."/>
            <person name="Tice H."/>
            <person name="Cheng J.F."/>
            <person name="Tapia R."/>
            <person name="Han C."/>
            <person name="Goodwin L."/>
            <person name="Pitluck S."/>
            <person name="Pagani I."/>
            <person name="Ivanova N."/>
            <person name="Mavromatis K."/>
            <person name="Mikhailova N."/>
            <person name="Pati A."/>
            <person name="Chen A."/>
            <person name="Palaniappan K."/>
            <person name="Land M."/>
            <person name="Hauser L."/>
            <person name="Chang Y.J."/>
            <person name="Jeffries C.D."/>
            <person name="Djao O.D."/>
            <person name="Rohde M."/>
            <person name="Sikorski J."/>
            <person name="Goker M."/>
            <person name="Woyke T."/>
            <person name="Bristow J."/>
            <person name="Eisen J.A."/>
            <person name="Markowitz V."/>
            <person name="Hugenholtz P."/>
            <person name="Kyrpides N.C."/>
            <person name="Klenk H.P."/>
        </authorList>
    </citation>
    <scope>NUCLEOTIDE SEQUENCE [LARGE SCALE GENOMIC DNA]</scope>
    <source>
        <strain evidence="3">ATCC 23218 / DSM 43111 / CIP 107115 / JCM 7437 / KCTC 9190 / NBRC 14626 / NCTC 10488 / NRRL B-5397 / IMRU 509</strain>
    </source>
</reference>
<proteinExistence type="predicted"/>